<dbReference type="SMART" id="SM00387">
    <property type="entry name" value="HATPase_c"/>
    <property type="match status" value="1"/>
</dbReference>
<dbReference type="PROSITE" id="PS50110">
    <property type="entry name" value="RESPONSE_REGULATORY"/>
    <property type="match status" value="1"/>
</dbReference>
<dbReference type="Proteomes" id="UP000010808">
    <property type="component" value="Chromosome"/>
</dbReference>
<dbReference type="KEGG" id="dhy:DESAM_21842"/>
<dbReference type="SMART" id="SM00448">
    <property type="entry name" value="REC"/>
    <property type="match status" value="1"/>
</dbReference>
<evidence type="ECO:0000259" key="13">
    <source>
        <dbReference type="PROSITE" id="PS50110"/>
    </source>
</evidence>
<dbReference type="InterPro" id="IPR005467">
    <property type="entry name" value="His_kinase_dom"/>
</dbReference>
<feature type="domain" description="Histidine kinase" evidence="12">
    <location>
        <begin position="385"/>
        <end position="609"/>
    </location>
</feature>
<evidence type="ECO:0000256" key="10">
    <source>
        <dbReference type="PROSITE-ProRule" id="PRU00169"/>
    </source>
</evidence>
<dbReference type="InterPro" id="IPR004358">
    <property type="entry name" value="Sig_transdc_His_kin-like_C"/>
</dbReference>
<evidence type="ECO:0000256" key="1">
    <source>
        <dbReference type="ARBA" id="ARBA00000085"/>
    </source>
</evidence>
<evidence type="ECO:0000256" key="7">
    <source>
        <dbReference type="ARBA" id="ARBA00022989"/>
    </source>
</evidence>
<feature type="modified residue" description="4-aspartylphosphate" evidence="10">
    <location>
        <position position="681"/>
    </location>
</feature>
<dbReference type="CDD" id="cd00082">
    <property type="entry name" value="HisKA"/>
    <property type="match status" value="1"/>
</dbReference>
<evidence type="ECO:0000259" key="12">
    <source>
        <dbReference type="PROSITE" id="PS50109"/>
    </source>
</evidence>
<evidence type="ECO:0000313" key="14">
    <source>
        <dbReference type="EMBL" id="CCO24115.1"/>
    </source>
</evidence>
<keyword evidence="8" id="KW-0902">Two-component regulatory system</keyword>
<keyword evidence="5 10" id="KW-0597">Phosphoprotein</keyword>
<dbReference type="CDD" id="cd17546">
    <property type="entry name" value="REC_hyHK_CKI1_RcsC-like"/>
    <property type="match status" value="1"/>
</dbReference>
<keyword evidence="15" id="KW-1185">Reference proteome</keyword>
<dbReference type="InterPro" id="IPR003661">
    <property type="entry name" value="HisK_dim/P_dom"/>
</dbReference>
<keyword evidence="4" id="KW-1003">Cell membrane</keyword>
<dbReference type="PANTHER" id="PTHR45339:SF1">
    <property type="entry name" value="HYBRID SIGNAL TRANSDUCTION HISTIDINE KINASE J"/>
    <property type="match status" value="1"/>
</dbReference>
<dbReference type="PATRIC" id="fig|1121451.3.peg.2073"/>
<comment type="subcellular location">
    <subcellularLocation>
        <location evidence="2">Cell membrane</location>
        <topology evidence="2">Multi-pass membrane protein</topology>
    </subcellularLocation>
</comment>
<dbReference type="FunFam" id="3.30.565.10:FF:000010">
    <property type="entry name" value="Sensor histidine kinase RcsC"/>
    <property type="match status" value="1"/>
</dbReference>
<dbReference type="CDD" id="cd16922">
    <property type="entry name" value="HATPase_EvgS-ArcB-TorS-like"/>
    <property type="match status" value="1"/>
</dbReference>
<proteinExistence type="predicted"/>
<dbReference type="Pfam" id="PF00512">
    <property type="entry name" value="HisKA"/>
    <property type="match status" value="1"/>
</dbReference>
<reference evidence="14 15" key="1">
    <citation type="submission" date="2012-10" db="EMBL/GenBank/DDBJ databases">
        <authorList>
            <person name="Genoscope - CEA"/>
        </authorList>
    </citation>
    <scope>NUCLEOTIDE SEQUENCE [LARGE SCALE GENOMIC DNA]</scope>
    <source>
        <strain evidence="15">AM13 / DSM 14728</strain>
    </source>
</reference>
<evidence type="ECO:0000256" key="4">
    <source>
        <dbReference type="ARBA" id="ARBA00022475"/>
    </source>
</evidence>
<dbReference type="Gene3D" id="1.10.287.130">
    <property type="match status" value="1"/>
</dbReference>
<dbReference type="EC" id="2.7.13.3" evidence="3"/>
<evidence type="ECO:0000256" key="8">
    <source>
        <dbReference type="ARBA" id="ARBA00023012"/>
    </source>
</evidence>
<evidence type="ECO:0000256" key="3">
    <source>
        <dbReference type="ARBA" id="ARBA00012438"/>
    </source>
</evidence>
<keyword evidence="9 11" id="KW-0472">Membrane</keyword>
<dbReference type="SUPFAM" id="SSF47384">
    <property type="entry name" value="Homodimeric domain of signal transducing histidine kinase"/>
    <property type="match status" value="1"/>
</dbReference>
<dbReference type="eggNOG" id="COG4191">
    <property type="taxonomic scope" value="Bacteria"/>
</dbReference>
<dbReference type="AlphaFoldDB" id="L0RD39"/>
<dbReference type="CDD" id="cd12913">
    <property type="entry name" value="PDC1_MCP_like"/>
    <property type="match status" value="1"/>
</dbReference>
<feature type="transmembrane region" description="Helical" evidence="11">
    <location>
        <begin position="7"/>
        <end position="26"/>
    </location>
</feature>
<keyword evidence="6 11" id="KW-0812">Transmembrane</keyword>
<feature type="domain" description="Response regulatory" evidence="13">
    <location>
        <begin position="632"/>
        <end position="751"/>
    </location>
</feature>
<name>L0RD39_9BACT</name>
<dbReference type="PROSITE" id="PS50109">
    <property type="entry name" value="HIS_KIN"/>
    <property type="match status" value="1"/>
</dbReference>
<dbReference type="InterPro" id="IPR011006">
    <property type="entry name" value="CheY-like_superfamily"/>
</dbReference>
<dbReference type="Gene3D" id="3.30.565.10">
    <property type="entry name" value="Histidine kinase-like ATPase, C-terminal domain"/>
    <property type="match status" value="1"/>
</dbReference>
<dbReference type="InterPro" id="IPR029151">
    <property type="entry name" value="Sensor-like_sf"/>
</dbReference>
<dbReference type="InterPro" id="IPR033479">
    <property type="entry name" value="dCache_1"/>
</dbReference>
<dbReference type="Pfam" id="PF02743">
    <property type="entry name" value="dCache_1"/>
    <property type="match status" value="1"/>
</dbReference>
<dbReference type="GO" id="GO:0000155">
    <property type="term" value="F:phosphorelay sensor kinase activity"/>
    <property type="evidence" value="ECO:0007669"/>
    <property type="project" value="InterPro"/>
</dbReference>
<dbReference type="Pfam" id="PF00072">
    <property type="entry name" value="Response_reg"/>
    <property type="match status" value="1"/>
</dbReference>
<dbReference type="SUPFAM" id="SSF55874">
    <property type="entry name" value="ATPase domain of HSP90 chaperone/DNA topoisomerase II/histidine kinase"/>
    <property type="match status" value="1"/>
</dbReference>
<evidence type="ECO:0000313" key="15">
    <source>
        <dbReference type="Proteomes" id="UP000010808"/>
    </source>
</evidence>
<dbReference type="Gene3D" id="3.40.50.2300">
    <property type="match status" value="1"/>
</dbReference>
<dbReference type="GO" id="GO:0005886">
    <property type="term" value="C:plasma membrane"/>
    <property type="evidence" value="ECO:0007669"/>
    <property type="project" value="UniProtKB-SubCell"/>
</dbReference>
<dbReference type="STRING" id="1121451.DESAM_21842"/>
<dbReference type="PANTHER" id="PTHR45339">
    <property type="entry name" value="HYBRID SIGNAL TRANSDUCTION HISTIDINE KINASE J"/>
    <property type="match status" value="1"/>
</dbReference>
<dbReference type="InterPro" id="IPR001789">
    <property type="entry name" value="Sig_transdc_resp-reg_receiver"/>
</dbReference>
<evidence type="ECO:0000256" key="5">
    <source>
        <dbReference type="ARBA" id="ARBA00022553"/>
    </source>
</evidence>
<evidence type="ECO:0000256" key="9">
    <source>
        <dbReference type="ARBA" id="ARBA00023136"/>
    </source>
</evidence>
<dbReference type="eggNOG" id="COG2205">
    <property type="taxonomic scope" value="Bacteria"/>
</dbReference>
<dbReference type="HOGENOM" id="CLU_000445_114_10_7"/>
<keyword evidence="7 11" id="KW-1133">Transmembrane helix</keyword>
<evidence type="ECO:0000256" key="6">
    <source>
        <dbReference type="ARBA" id="ARBA00022692"/>
    </source>
</evidence>
<dbReference type="SMART" id="SM00388">
    <property type="entry name" value="HisKA"/>
    <property type="match status" value="1"/>
</dbReference>
<dbReference type="SUPFAM" id="SSF52172">
    <property type="entry name" value="CheY-like"/>
    <property type="match status" value="1"/>
</dbReference>
<accession>L0RD39</accession>
<dbReference type="OrthoDB" id="9812395at2"/>
<comment type="catalytic activity">
    <reaction evidence="1">
        <text>ATP + protein L-histidine = ADP + protein N-phospho-L-histidine.</text>
        <dbReference type="EC" id="2.7.13.3"/>
    </reaction>
</comment>
<evidence type="ECO:0000256" key="11">
    <source>
        <dbReference type="SAM" id="Phobius"/>
    </source>
</evidence>
<dbReference type="PRINTS" id="PR00344">
    <property type="entry name" value="BCTRLSENSOR"/>
</dbReference>
<keyword evidence="14" id="KW-0808">Transferase</keyword>
<organism evidence="14 15">
    <name type="scientific">Maridesulfovibrio hydrothermalis AM13 = DSM 14728</name>
    <dbReference type="NCBI Taxonomy" id="1121451"/>
    <lineage>
        <taxon>Bacteria</taxon>
        <taxon>Pseudomonadati</taxon>
        <taxon>Thermodesulfobacteriota</taxon>
        <taxon>Desulfovibrionia</taxon>
        <taxon>Desulfovibrionales</taxon>
        <taxon>Desulfovibrionaceae</taxon>
        <taxon>Maridesulfovibrio</taxon>
    </lineage>
</organism>
<dbReference type="InterPro" id="IPR036890">
    <property type="entry name" value="HATPase_C_sf"/>
</dbReference>
<dbReference type="Pfam" id="PF02518">
    <property type="entry name" value="HATPase_c"/>
    <property type="match status" value="1"/>
</dbReference>
<dbReference type="SUPFAM" id="SSF103190">
    <property type="entry name" value="Sensory domain-like"/>
    <property type="match status" value="1"/>
</dbReference>
<dbReference type="InterPro" id="IPR036097">
    <property type="entry name" value="HisK_dim/P_sf"/>
</dbReference>
<evidence type="ECO:0000256" key="2">
    <source>
        <dbReference type="ARBA" id="ARBA00004651"/>
    </source>
</evidence>
<dbReference type="RefSeq" id="WP_015336716.1">
    <property type="nucleotide sequence ID" value="NC_020055.1"/>
</dbReference>
<dbReference type="InterPro" id="IPR003594">
    <property type="entry name" value="HATPase_dom"/>
</dbReference>
<sequence>MNFLKKWWLAVCFISLTIIFAAVIIIPPSLTSRDALTGLARDIMVNISSYTLDKSENYLRPAEKAAELTRFLADSNIVSSENPKSMIGYFYQQLSLYQQFTSVYYGNIKGEFFMASRSDSKVQNGFYTKIIQINGGNRTVSLSWDTAQHKKLAGKMDLEDKYDPRQRPWFIDAVMNNDVVWTAPYLFFTEKKPGITTASPVYDHKGVLQGVVGVDISIEGLSNFLRKLTIGENGKAFIVNSSGDVVAFPDLDELKQASQDRKKIRLSKISELKDSISRLAFESLNLPPDKLPEEPVFTTFMHDGDRYSAMFTPFKDSHWPWLIGIYIPENDYLGGIKHTRDINILISLIIIVLAGFSGWAIARKLDGTKEKAIAANMAKNQFLAVMSHEIRTPMNVILGAADLLKNAGPREDQKDFIKLLENAGDGLLDLINDILDISKIEAGLLDLESVSFNPCMVLKQTFKVFAIAADKKGIQFEMQVADNFPARVTGDPVRLKQVLINLLDNAVKFTSNGGVYVHARSIVSGRNNMITLEFSVRDTGIGVPEEQHKSIFESFTQAGKPAPRKNQGKGTGLGLAISKSLSIMMGGDITIKSSPDNGSTFIFTAAFPSDMSTPVSGKRGGCDASETITPKKILLVEDNKSNMLLFAYFLEGSMHSMENASNGKEGVKAFIEMKPDIVFMDIEMPVMNGYEATRKIREWEAKNSTSQVPIIALSANTMKGTEAAVYEAGCTGYMTKPVTKLQLLERIERDEE</sequence>
<protein>
    <recommendedName>
        <fullName evidence="3">histidine kinase</fullName>
        <ecNumber evidence="3">2.7.13.3</ecNumber>
    </recommendedName>
</protein>
<dbReference type="EMBL" id="FO203522">
    <property type="protein sequence ID" value="CCO24115.1"/>
    <property type="molecule type" value="Genomic_DNA"/>
</dbReference>
<keyword evidence="14" id="KW-0418">Kinase</keyword>
<dbReference type="Gene3D" id="3.30.450.20">
    <property type="entry name" value="PAS domain"/>
    <property type="match status" value="1"/>
</dbReference>
<gene>
    <name evidence="14" type="ORF">DESAM_21842</name>
</gene>
<dbReference type="CDD" id="cd12912">
    <property type="entry name" value="PDC2_MCP_like"/>
    <property type="match status" value="1"/>
</dbReference>